<evidence type="ECO:0000313" key="2">
    <source>
        <dbReference type="EMBL" id="VFU50330.1"/>
    </source>
</evidence>
<gene>
    <name evidence="2" type="ORF">SVIM_LOCUS335000</name>
</gene>
<keyword evidence="1" id="KW-0472">Membrane</keyword>
<proteinExistence type="predicted"/>
<feature type="transmembrane region" description="Helical" evidence="1">
    <location>
        <begin position="50"/>
        <end position="68"/>
    </location>
</feature>
<keyword evidence="1" id="KW-1133">Transmembrane helix</keyword>
<accession>A0A6N2MCT5</accession>
<evidence type="ECO:0000256" key="1">
    <source>
        <dbReference type="SAM" id="Phobius"/>
    </source>
</evidence>
<protein>
    <submittedName>
        <fullName evidence="2">Uncharacterized protein</fullName>
    </submittedName>
</protein>
<dbReference type="AlphaFoldDB" id="A0A6N2MCT5"/>
<sequence length="76" mass="8973">MVHSICRLQAVALYSGLLSIIPVRWYDGNGLMEYFNCSKVKSRTKNQKEYWATHTRLAFFSIFLRLLFLDLDLNVR</sequence>
<dbReference type="EMBL" id="CAADRP010001727">
    <property type="protein sequence ID" value="VFU50330.1"/>
    <property type="molecule type" value="Genomic_DNA"/>
</dbReference>
<name>A0A6N2MCT5_SALVM</name>
<keyword evidence="1" id="KW-0812">Transmembrane</keyword>
<organism evidence="2">
    <name type="scientific">Salix viminalis</name>
    <name type="common">Common osier</name>
    <name type="synonym">Basket willow</name>
    <dbReference type="NCBI Taxonomy" id="40686"/>
    <lineage>
        <taxon>Eukaryota</taxon>
        <taxon>Viridiplantae</taxon>
        <taxon>Streptophyta</taxon>
        <taxon>Embryophyta</taxon>
        <taxon>Tracheophyta</taxon>
        <taxon>Spermatophyta</taxon>
        <taxon>Magnoliopsida</taxon>
        <taxon>eudicotyledons</taxon>
        <taxon>Gunneridae</taxon>
        <taxon>Pentapetalae</taxon>
        <taxon>rosids</taxon>
        <taxon>fabids</taxon>
        <taxon>Malpighiales</taxon>
        <taxon>Salicaceae</taxon>
        <taxon>Saliceae</taxon>
        <taxon>Salix</taxon>
    </lineage>
</organism>
<reference evidence="2" key="1">
    <citation type="submission" date="2019-03" db="EMBL/GenBank/DDBJ databases">
        <authorList>
            <person name="Mank J."/>
            <person name="Almeida P."/>
        </authorList>
    </citation>
    <scope>NUCLEOTIDE SEQUENCE</scope>
    <source>
        <strain evidence="2">78183</strain>
    </source>
</reference>